<evidence type="ECO:0000313" key="3">
    <source>
        <dbReference type="Proteomes" id="UP001165263"/>
    </source>
</evidence>
<evidence type="ECO:0000259" key="1">
    <source>
        <dbReference type="PROSITE" id="PS51186"/>
    </source>
</evidence>
<dbReference type="Gene3D" id="3.40.630.30">
    <property type="match status" value="1"/>
</dbReference>
<dbReference type="InterPro" id="IPR016181">
    <property type="entry name" value="Acyl_CoA_acyltransferase"/>
</dbReference>
<dbReference type="RefSeq" id="WP_259448230.1">
    <property type="nucleotide sequence ID" value="NZ_CP119520.1"/>
</dbReference>
<evidence type="ECO:0000313" key="2">
    <source>
        <dbReference type="EMBL" id="MCS0629052.1"/>
    </source>
</evidence>
<accession>A0ABT2BV97</accession>
<reference evidence="2" key="1">
    <citation type="submission" date="2022-08" db="EMBL/GenBank/DDBJ databases">
        <title>Reclassification of Massilia species as members of the genera Telluria, Duganella, Pseudoduganella, Mokoshia gen. nov. and Zemynaea gen. nov. using orthogonal and non-orthogonal genome-based approaches.</title>
        <authorList>
            <person name="Bowman J.P."/>
        </authorList>
    </citation>
    <scope>NUCLEOTIDE SEQUENCE</scope>
    <source>
        <strain evidence="2">LMG 11547</strain>
    </source>
</reference>
<sequence length="183" mass="20427">MIDTARLRLRQWRDTDLEPFARMNADARVMEHFPAPLDRAASDTLAARLRAEIAERGYGLWAVELRHTGEFIGFTGLRSPAVPLPIGPCVEIGWRLAVGHWGRGHASEAARAALAYGFATLGLDEIVSFTALPNVRSQAVMQRIGMTHRGEMFEHPSVAPGHPLRPHCLYRLTRRQWKAGQAE</sequence>
<dbReference type="PANTHER" id="PTHR43792:SF1">
    <property type="entry name" value="N-ACETYLTRANSFERASE DOMAIN-CONTAINING PROTEIN"/>
    <property type="match status" value="1"/>
</dbReference>
<dbReference type="Proteomes" id="UP001165263">
    <property type="component" value="Unassembled WGS sequence"/>
</dbReference>
<gene>
    <name evidence="2" type="ORF">NX786_06870</name>
</gene>
<dbReference type="InterPro" id="IPR051531">
    <property type="entry name" value="N-acetyltransferase"/>
</dbReference>
<dbReference type="Pfam" id="PF13302">
    <property type="entry name" value="Acetyltransf_3"/>
    <property type="match status" value="1"/>
</dbReference>
<dbReference type="InterPro" id="IPR000182">
    <property type="entry name" value="GNAT_dom"/>
</dbReference>
<dbReference type="SUPFAM" id="SSF55729">
    <property type="entry name" value="Acyl-CoA N-acyltransferases (Nat)"/>
    <property type="match status" value="1"/>
</dbReference>
<protein>
    <submittedName>
        <fullName evidence="2">GNAT family N-acetyltransferase</fullName>
    </submittedName>
</protein>
<dbReference type="EMBL" id="JANUHC010000002">
    <property type="protein sequence ID" value="MCS0629052.1"/>
    <property type="molecule type" value="Genomic_DNA"/>
</dbReference>
<proteinExistence type="predicted"/>
<feature type="domain" description="N-acetyltransferase" evidence="1">
    <location>
        <begin position="7"/>
        <end position="175"/>
    </location>
</feature>
<dbReference type="PROSITE" id="PS51186">
    <property type="entry name" value="GNAT"/>
    <property type="match status" value="1"/>
</dbReference>
<organism evidence="2 3">
    <name type="scientific">Telluria mixta</name>
    <dbReference type="NCBI Taxonomy" id="34071"/>
    <lineage>
        <taxon>Bacteria</taxon>
        <taxon>Pseudomonadati</taxon>
        <taxon>Pseudomonadota</taxon>
        <taxon>Betaproteobacteria</taxon>
        <taxon>Burkholderiales</taxon>
        <taxon>Oxalobacteraceae</taxon>
        <taxon>Telluria group</taxon>
        <taxon>Telluria</taxon>
    </lineage>
</organism>
<comment type="caution">
    <text evidence="2">The sequence shown here is derived from an EMBL/GenBank/DDBJ whole genome shotgun (WGS) entry which is preliminary data.</text>
</comment>
<name>A0ABT2BV97_9BURK</name>
<dbReference type="PANTHER" id="PTHR43792">
    <property type="entry name" value="GNAT FAMILY, PUTATIVE (AFU_ORTHOLOGUE AFUA_3G00765)-RELATED-RELATED"/>
    <property type="match status" value="1"/>
</dbReference>
<keyword evidence="3" id="KW-1185">Reference proteome</keyword>